<evidence type="ECO:0000256" key="1">
    <source>
        <dbReference type="ARBA" id="ARBA00006479"/>
    </source>
</evidence>
<comment type="caution">
    <text evidence="2">The sequence shown here is derived from an EMBL/GenBank/DDBJ whole genome shotgun (WGS) entry which is preliminary data.</text>
</comment>
<evidence type="ECO:0000313" key="2">
    <source>
        <dbReference type="EMBL" id="KFJ05257.1"/>
    </source>
</evidence>
<comment type="similarity">
    <text evidence="1">Belongs to the ROK (NagC/XylR) family.</text>
</comment>
<sequence length="398" mass="42593">MGSQQGTTRTALTRQSSSAAIKRHNRSLIADYLYRHDYATMLALEHALALSRPTVRANLLALQREGLVSRGERLASTGGRKAQAYAFAPSAHTALGVRLHRHHSVICAIDLHGSVLAKRTLDLDYANADAFFQRIGAAVQNFAEQLAGSGSPALGVAFSMQGLVSADARSITFGNILGNTGLSLDTIAQSIELPCLLIHDSDASAMAELWSNDGVRDALCVYLGARPGGAVVIDGTLRQGRTRRNGTIEHMTLVPGGRPCYCGQRGCMDPYCSCERLTEGDFADLPEFFAALRDGNAPGNALARSRFDAWIGYLAQAIANARTVLCADVILGGELAQHLNDEDLRELKSRIDGLSAFGADEYALRFSICAPDQDVIGAALRYVEPFVARLCGQASARA</sequence>
<dbReference type="OrthoDB" id="4083144at2"/>
<dbReference type="InterPro" id="IPR036388">
    <property type="entry name" value="WH-like_DNA-bd_sf"/>
</dbReference>
<name>A0A087EBV6_9BIFI</name>
<keyword evidence="3" id="KW-1185">Reference proteome</keyword>
<dbReference type="EMBL" id="JGZR01000001">
    <property type="protein sequence ID" value="KFJ05257.1"/>
    <property type="molecule type" value="Genomic_DNA"/>
</dbReference>
<evidence type="ECO:0000313" key="3">
    <source>
        <dbReference type="Proteomes" id="UP000029055"/>
    </source>
</evidence>
<dbReference type="GO" id="GO:0004340">
    <property type="term" value="F:glucokinase activity"/>
    <property type="evidence" value="ECO:0007669"/>
    <property type="project" value="UniProtKB-EC"/>
</dbReference>
<dbReference type="Pfam" id="PF00480">
    <property type="entry name" value="ROK"/>
    <property type="match status" value="1"/>
</dbReference>
<dbReference type="SUPFAM" id="SSF53067">
    <property type="entry name" value="Actin-like ATPase domain"/>
    <property type="match status" value="1"/>
</dbReference>
<dbReference type="eggNOG" id="COG1940">
    <property type="taxonomic scope" value="Bacteria"/>
</dbReference>
<dbReference type="AlphaFoldDB" id="A0A087EBV6"/>
<dbReference type="InterPro" id="IPR036390">
    <property type="entry name" value="WH_DNA-bd_sf"/>
</dbReference>
<dbReference type="Gene3D" id="3.30.420.40">
    <property type="match status" value="2"/>
</dbReference>
<dbReference type="InterPro" id="IPR043129">
    <property type="entry name" value="ATPase_NBD"/>
</dbReference>
<proteinExistence type="inferred from homology"/>
<protein>
    <submittedName>
        <fullName evidence="2">NagC family Transcriptional regulator</fullName>
        <ecNumber evidence="2">2.7.1.2</ecNumber>
    </submittedName>
</protein>
<dbReference type="SUPFAM" id="SSF46785">
    <property type="entry name" value="Winged helix' DNA-binding domain"/>
    <property type="match status" value="1"/>
</dbReference>
<dbReference type="PANTHER" id="PTHR18964:SF149">
    <property type="entry name" value="BIFUNCTIONAL UDP-N-ACETYLGLUCOSAMINE 2-EPIMERASE_N-ACETYLMANNOSAMINE KINASE"/>
    <property type="match status" value="1"/>
</dbReference>
<organism evidence="2 3">
    <name type="scientific">Bifidobacterium subtile</name>
    <dbReference type="NCBI Taxonomy" id="77635"/>
    <lineage>
        <taxon>Bacteria</taxon>
        <taxon>Bacillati</taxon>
        <taxon>Actinomycetota</taxon>
        <taxon>Actinomycetes</taxon>
        <taxon>Bifidobacteriales</taxon>
        <taxon>Bifidobacteriaceae</taxon>
        <taxon>Bifidobacterium</taxon>
    </lineage>
</organism>
<keyword evidence="2" id="KW-0808">Transferase</keyword>
<dbReference type="Gene3D" id="1.10.10.10">
    <property type="entry name" value="Winged helix-like DNA-binding domain superfamily/Winged helix DNA-binding domain"/>
    <property type="match status" value="1"/>
</dbReference>
<gene>
    <name evidence="2" type="ORF">BISU_1377</name>
</gene>
<reference evidence="2 3" key="1">
    <citation type="submission" date="2014-03" db="EMBL/GenBank/DDBJ databases">
        <title>Genomics of Bifidobacteria.</title>
        <authorList>
            <person name="Ventura M."/>
            <person name="Milani C."/>
            <person name="Lugli G.A."/>
        </authorList>
    </citation>
    <scope>NUCLEOTIDE SEQUENCE [LARGE SCALE GENOMIC DNA]</scope>
    <source>
        <strain evidence="2 3">LMG 11597</strain>
    </source>
</reference>
<dbReference type="RefSeq" id="WP_024464327.1">
    <property type="nucleotide sequence ID" value="NZ_CP062939.1"/>
</dbReference>
<dbReference type="Proteomes" id="UP000029055">
    <property type="component" value="Unassembled WGS sequence"/>
</dbReference>
<accession>A0A087EBV6</accession>
<dbReference type="EC" id="2.7.1.2" evidence="2"/>
<dbReference type="PANTHER" id="PTHR18964">
    <property type="entry name" value="ROK (REPRESSOR, ORF, KINASE) FAMILY"/>
    <property type="match status" value="1"/>
</dbReference>
<dbReference type="STRING" id="77635.BISU_1377"/>
<dbReference type="InterPro" id="IPR000600">
    <property type="entry name" value="ROK"/>
</dbReference>